<name>A0A1S8TFT3_9CLOT</name>
<evidence type="ECO:0000313" key="2">
    <source>
        <dbReference type="Proteomes" id="UP000190890"/>
    </source>
</evidence>
<proteinExistence type="predicted"/>
<accession>A0A1S8TFT3</accession>
<dbReference type="Proteomes" id="UP000190890">
    <property type="component" value="Unassembled WGS sequence"/>
</dbReference>
<comment type="caution">
    <text evidence="1">The sequence shown here is derived from an EMBL/GenBank/DDBJ whole genome shotgun (WGS) entry which is preliminary data.</text>
</comment>
<sequence length="142" mass="16122">MKLELDIYELGEILRKIEEKYKLNILVKSTLSGGWMTITGEAAIIKVPANAKTGCCKKSDNIIDIKILSENNQDGIIIKFTGAKNKKFNVDISSTRYKEVLSNKLEQNEIKINENESKLRIDKDIIFTIKTSMDEIAEIIKN</sequence>
<dbReference type="AlphaFoldDB" id="A0A1S8TFT3"/>
<protein>
    <submittedName>
        <fullName evidence="1">Uncharacterized protein</fullName>
    </submittedName>
</protein>
<dbReference type="RefSeq" id="WP_077847719.1">
    <property type="nucleotide sequence ID" value="NZ_LZZM01000167.1"/>
</dbReference>
<dbReference type="EMBL" id="LZZM01000167">
    <property type="protein sequence ID" value="OOM76667.1"/>
    <property type="molecule type" value="Genomic_DNA"/>
</dbReference>
<reference evidence="1 2" key="1">
    <citation type="submission" date="2016-05" db="EMBL/GenBank/DDBJ databases">
        <title>Microbial solvent formation.</title>
        <authorList>
            <person name="Poehlein A."/>
            <person name="Montoya Solano J.D."/>
            <person name="Flitsch S."/>
            <person name="Krabben P."/>
            <person name="Duerre P."/>
            <person name="Daniel R."/>
        </authorList>
    </citation>
    <scope>NUCLEOTIDE SEQUENCE [LARGE SCALE GENOMIC DNA]</scope>
    <source>
        <strain evidence="1 2">DSM 2619</strain>
    </source>
</reference>
<dbReference type="OrthoDB" id="1925583at2"/>
<organism evidence="1 2">
    <name type="scientific">Clostridium puniceum</name>
    <dbReference type="NCBI Taxonomy" id="29367"/>
    <lineage>
        <taxon>Bacteria</taxon>
        <taxon>Bacillati</taxon>
        <taxon>Bacillota</taxon>
        <taxon>Clostridia</taxon>
        <taxon>Eubacteriales</taxon>
        <taxon>Clostridiaceae</taxon>
        <taxon>Clostridium</taxon>
    </lineage>
</organism>
<dbReference type="STRING" id="29367.CLPUN_26070"/>
<evidence type="ECO:0000313" key="1">
    <source>
        <dbReference type="EMBL" id="OOM76667.1"/>
    </source>
</evidence>
<gene>
    <name evidence="1" type="ORF">CLPUN_26070</name>
</gene>
<keyword evidence="2" id="KW-1185">Reference proteome</keyword>